<dbReference type="InterPro" id="IPR018709">
    <property type="entry name" value="CoA_activase_DUF2229"/>
</dbReference>
<dbReference type="Pfam" id="PF01869">
    <property type="entry name" value="BcrAD_BadFG"/>
    <property type="match status" value="2"/>
</dbReference>
<dbReference type="eggNOG" id="COG3581">
    <property type="taxonomic scope" value="Bacteria"/>
</dbReference>
<protein>
    <recommendedName>
        <fullName evidence="9">CoA-substrate-specific enzyme activase</fullName>
    </recommendedName>
</protein>
<evidence type="ECO:0000313" key="7">
    <source>
        <dbReference type="EMBL" id="GAK55417.1"/>
    </source>
</evidence>
<keyword evidence="8" id="KW-1185">Reference proteome</keyword>
<dbReference type="Proteomes" id="UP000030661">
    <property type="component" value="Unassembled WGS sequence"/>
</dbReference>
<dbReference type="InterPro" id="IPR043129">
    <property type="entry name" value="ATPase_NBD"/>
</dbReference>
<dbReference type="InterPro" id="IPR051805">
    <property type="entry name" value="Dehydratase_Activator_Redct"/>
</dbReference>
<dbReference type="CDD" id="cd24035">
    <property type="entry name" value="ASKHA_NBD_O66634-like_rpt2"/>
    <property type="match status" value="1"/>
</dbReference>
<keyword evidence="4" id="KW-0411">Iron-sulfur</keyword>
<evidence type="ECO:0008006" key="9">
    <source>
        <dbReference type="Google" id="ProtNLM"/>
    </source>
</evidence>
<dbReference type="PANTHER" id="PTHR32329:SF7">
    <property type="entry name" value="ACTIVATOR OF 2-HYDROXYACYL-COA-HYDRATASE"/>
    <property type="match status" value="1"/>
</dbReference>
<keyword evidence="3" id="KW-0408">Iron</keyword>
<dbReference type="Gene3D" id="3.30.420.40">
    <property type="match status" value="4"/>
</dbReference>
<comment type="cofactor">
    <cofactor evidence="1">
        <name>[4Fe-4S] cluster</name>
        <dbReference type="ChEBI" id="CHEBI:49883"/>
    </cofactor>
</comment>
<evidence type="ECO:0000256" key="4">
    <source>
        <dbReference type="ARBA" id="ARBA00023014"/>
    </source>
</evidence>
<evidence type="ECO:0000259" key="5">
    <source>
        <dbReference type="Pfam" id="PF01869"/>
    </source>
</evidence>
<dbReference type="SUPFAM" id="SSF53067">
    <property type="entry name" value="Actin-like ATPase domain"/>
    <property type="match status" value="2"/>
</dbReference>
<dbReference type="NCBIfam" id="TIGR00241">
    <property type="entry name" value="CoA_E_activ"/>
    <property type="match status" value="2"/>
</dbReference>
<dbReference type="eggNOG" id="COG1924">
    <property type="taxonomic scope" value="Bacteria"/>
</dbReference>
<proteinExistence type="predicted"/>
<evidence type="ECO:0000256" key="2">
    <source>
        <dbReference type="ARBA" id="ARBA00022723"/>
    </source>
</evidence>
<dbReference type="GO" id="GO:0046872">
    <property type="term" value="F:metal ion binding"/>
    <property type="evidence" value="ECO:0007669"/>
    <property type="project" value="UniProtKB-KW"/>
</dbReference>
<dbReference type="InterPro" id="IPR002731">
    <property type="entry name" value="ATPase_BadF"/>
</dbReference>
<accession>A0A0S6WB07</accession>
<feature type="domain" description="ATPase BadF/BadG/BcrA/BcrD type" evidence="5">
    <location>
        <begin position="334"/>
        <end position="585"/>
    </location>
</feature>
<dbReference type="Gene3D" id="3.40.50.11900">
    <property type="match status" value="1"/>
</dbReference>
<dbReference type="GO" id="GO:0051536">
    <property type="term" value="F:iron-sulfur cluster binding"/>
    <property type="evidence" value="ECO:0007669"/>
    <property type="project" value="UniProtKB-KW"/>
</dbReference>
<gene>
    <name evidence="7" type="ORF">U27_02250</name>
</gene>
<evidence type="ECO:0000313" key="8">
    <source>
        <dbReference type="Proteomes" id="UP000030661"/>
    </source>
</evidence>
<dbReference type="InterPro" id="IPR008275">
    <property type="entry name" value="CoA_E_activase_dom"/>
</dbReference>
<dbReference type="Pfam" id="PF09989">
    <property type="entry name" value="DUF2229"/>
    <property type="match status" value="1"/>
</dbReference>
<evidence type="ECO:0000256" key="3">
    <source>
        <dbReference type="ARBA" id="ARBA00023004"/>
    </source>
</evidence>
<dbReference type="STRING" id="1499967.U27_02250"/>
<keyword evidence="2" id="KW-0479">Metal-binding</keyword>
<organism evidence="7">
    <name type="scientific">Vecturithrix granuli</name>
    <dbReference type="NCBI Taxonomy" id="1499967"/>
    <lineage>
        <taxon>Bacteria</taxon>
        <taxon>Candidatus Moduliflexota</taxon>
        <taxon>Candidatus Vecturitrichia</taxon>
        <taxon>Candidatus Vecturitrichales</taxon>
        <taxon>Candidatus Vecturitrichaceae</taxon>
        <taxon>Candidatus Vecturithrix</taxon>
    </lineage>
</organism>
<reference evidence="7" key="1">
    <citation type="journal article" date="2015" name="PeerJ">
        <title>First genomic representation of candidate bacterial phylum KSB3 points to enhanced environmental sensing as a trigger of wastewater bulking.</title>
        <authorList>
            <person name="Sekiguchi Y."/>
            <person name="Ohashi A."/>
            <person name="Parks D.H."/>
            <person name="Yamauchi T."/>
            <person name="Tyson G.W."/>
            <person name="Hugenholtz P."/>
        </authorList>
    </citation>
    <scope>NUCLEOTIDE SEQUENCE [LARGE SCALE GENOMIC DNA]</scope>
</reference>
<evidence type="ECO:0000256" key="1">
    <source>
        <dbReference type="ARBA" id="ARBA00001966"/>
    </source>
</evidence>
<dbReference type="PANTHER" id="PTHR32329">
    <property type="entry name" value="BIFUNCTIONAL PROTEIN [INCLUDES 2-HYDROXYACYL-COA DEHYDRATASE (N-TER) AND ITS ACTIVATOR DOMAIN (C_TERM)-RELATED"/>
    <property type="match status" value="1"/>
</dbReference>
<dbReference type="CDD" id="cd24034">
    <property type="entry name" value="ASKHA_NBD_O66634-like_rpt1"/>
    <property type="match status" value="1"/>
</dbReference>
<evidence type="ECO:0000259" key="6">
    <source>
        <dbReference type="Pfam" id="PF09989"/>
    </source>
</evidence>
<feature type="domain" description="DUF2229" evidence="6">
    <location>
        <begin position="685"/>
        <end position="901"/>
    </location>
</feature>
<sequence length="1409" mass="157268">MEKYQHNMLNIGIDIGSVSVDALIIDNEYRIVKDVYVRHKGRPVETTYDILKTIIAEFGDTALHRIAFTGTGGKEVAKTLNAVCINEIVAQTKATAFLHPEVRTVIEIGGGDSKLILLTEDSHTKEIVLEDFAMNSVCAAGTGSFLDQQASRLGIAIEEEFGELALRSVHPPRVAGRCSVFAKSDMIHLQQIATPDYDIVAGLCYAMARNYKSNIGKGKEFVKPIAFHGGVAWNKGVVKAFEEILELQEGELIIPAYSASMGALGAIVEAMEKQLASQFLGLDALEDYIQNRSVKANRLAPLAFEGDPSSRHFISVGTYAPLKETNTRIPAYMGVDVGSISTNVVVIDQAGNVLSKRYLMTAGRPIEAVRQGIEEVGQEVADFVEILGVSTTGSGRYLTGDFVGADIVRNEITAQARAAVFIDPEVDTIFEIGGQDSKYISIDNGVVVDFEMNHACAAGTGSFLEEQAEKLGINIKEEFGSLALSAESPISLGERCTVFMESDLVYHQQQGAKTDELVAGLSYSIVRNYLNRVVGDRRVGKKIFFQGGVAANKGVIAAFENVVGKPIIVPNHHEVTGAIGVALLARDYQQQQGNPASRFRGFDLSKRKYELKTFECQHCSNLCEIHEVLIEGAEPLYYGGRCPRWDMNKEEKTKYRETIPDLFQEREKLMVSFYKPEKLAERGPTMGIPRTLYYHEFFPFWHAFMSELGFQVILSPRTNKTIIQKGVEGTVAEACFPVKVAHGQVLSLLERDDIDYIFLPSIIGMEQDDPDYRDQKLCPYVQTIPYVINAAIEIEQKKFLRPIVNFSKGRKVLFDSLKTFGAQFGKTSEQVDAALEIAERTQKAFRSTLVKRGQEILENLSEQQRALVIVSRVYNGCDPGINLGLPQILRDLGVLAIPMDFLPTADIKIADDWTNMFWKYGQRILKAGKFIRNHPQLHALYITNFSCGPDSFLTTYFKKLMGAKPSLIIEIDEHSAPAGAITRCEAFLDSLENVRDRQYPRYDRTFKQGRTDLAGRTMYIPYMGDHAYVLAAAIRGLGIPAEVFGVSDEESVEYGRKYTTGKECYPLIVTTGDMIKKVNEPGFDPSKAIFFMPSGTGPCRFGQYNMFQRLVMQELGHDIPIMAPNQDSSFYKELGAVGKNISKIGWMAMVGGDILYKALFDTRPYEVNKGETLAVYQRSLQRLSDALEFGGNAYQSMEQSAADFRTIKVDKSQKKPTIGIVGEIYVRTHGFCNDSIIDKVEALGGTVWLAPLMEWIYYTNYTRMLHAKQNREYFKYFQNMVVEKAQVMIEHKLAKPFHGIIDYLEETNTHGILKYADQYVDRSFEGETVLSVGKTIDYYHQGLSGVINVMPFGCMPGTIVTALLKKIREDYENLPAISLAYDGTQHAGTDTRLEAFMHQVKQYMNIRNK</sequence>
<feature type="domain" description="ATPase BadF/BadG/BcrA/BcrD type" evidence="5">
    <location>
        <begin position="11"/>
        <end position="270"/>
    </location>
</feature>
<name>A0A0S6WB07_VECG1</name>
<dbReference type="HOGENOM" id="CLU_002393_2_0_0"/>
<dbReference type="eggNOG" id="COG3580">
    <property type="taxonomic scope" value="Bacteria"/>
</dbReference>
<dbReference type="EMBL" id="DF820463">
    <property type="protein sequence ID" value="GAK55417.1"/>
    <property type="molecule type" value="Genomic_DNA"/>
</dbReference>